<proteinExistence type="predicted"/>
<gene>
    <name evidence="3" type="ORF">GCM10023225_35550</name>
</gene>
<dbReference type="PANTHER" id="PTHR43245:SF55">
    <property type="entry name" value="NAD(P)-BINDING DOMAIN-CONTAINING PROTEIN"/>
    <property type="match status" value="1"/>
</dbReference>
<keyword evidence="4" id="KW-1185">Reference proteome</keyword>
<dbReference type="PANTHER" id="PTHR43245">
    <property type="entry name" value="BIFUNCTIONAL POLYMYXIN RESISTANCE PROTEIN ARNA"/>
    <property type="match status" value="1"/>
</dbReference>
<dbReference type="InterPro" id="IPR036291">
    <property type="entry name" value="NAD(P)-bd_dom_sf"/>
</dbReference>
<reference evidence="4" key="1">
    <citation type="journal article" date="2019" name="Int. J. Syst. Evol. Microbiol.">
        <title>The Global Catalogue of Microorganisms (GCM) 10K type strain sequencing project: providing services to taxonomists for standard genome sequencing and annotation.</title>
        <authorList>
            <consortium name="The Broad Institute Genomics Platform"/>
            <consortium name="The Broad Institute Genome Sequencing Center for Infectious Disease"/>
            <person name="Wu L."/>
            <person name="Ma J."/>
        </authorList>
    </citation>
    <scope>NUCLEOTIDE SEQUENCE [LARGE SCALE GENOMIC DNA]</scope>
    <source>
        <strain evidence="4">JCM 18126</strain>
    </source>
</reference>
<name>A0ABP8VK99_9ACTN</name>
<comment type="caution">
    <text evidence="3">The sequence shown here is derived from an EMBL/GenBank/DDBJ whole genome shotgun (WGS) entry which is preliminary data.</text>
</comment>
<dbReference type="RefSeq" id="WP_345714262.1">
    <property type="nucleotide sequence ID" value="NZ_BAABIL010000827.1"/>
</dbReference>
<feature type="compositionally biased region" description="Basic and acidic residues" evidence="1">
    <location>
        <begin position="262"/>
        <end position="272"/>
    </location>
</feature>
<organism evidence="3 4">
    <name type="scientific">Kineococcus glutinatus</name>
    <dbReference type="NCBI Taxonomy" id="1070872"/>
    <lineage>
        <taxon>Bacteria</taxon>
        <taxon>Bacillati</taxon>
        <taxon>Actinomycetota</taxon>
        <taxon>Actinomycetes</taxon>
        <taxon>Kineosporiales</taxon>
        <taxon>Kineosporiaceae</taxon>
        <taxon>Kineococcus</taxon>
    </lineage>
</organism>
<feature type="domain" description="NAD-dependent epimerase/dehydratase" evidence="2">
    <location>
        <begin position="5"/>
        <end position="173"/>
    </location>
</feature>
<dbReference type="SUPFAM" id="SSF51735">
    <property type="entry name" value="NAD(P)-binding Rossmann-fold domains"/>
    <property type="match status" value="1"/>
</dbReference>
<dbReference type="InterPro" id="IPR050177">
    <property type="entry name" value="Lipid_A_modif_metabolic_enz"/>
</dbReference>
<dbReference type="InterPro" id="IPR001509">
    <property type="entry name" value="Epimerase_deHydtase"/>
</dbReference>
<evidence type="ECO:0000313" key="4">
    <source>
        <dbReference type="Proteomes" id="UP001501195"/>
    </source>
</evidence>
<dbReference type="Gene3D" id="3.40.50.720">
    <property type="entry name" value="NAD(P)-binding Rossmann-like Domain"/>
    <property type="match status" value="1"/>
</dbReference>
<evidence type="ECO:0000313" key="3">
    <source>
        <dbReference type="EMBL" id="GAA4664720.1"/>
    </source>
</evidence>
<feature type="region of interest" description="Disordered" evidence="1">
    <location>
        <begin position="243"/>
        <end position="272"/>
    </location>
</feature>
<evidence type="ECO:0000259" key="2">
    <source>
        <dbReference type="Pfam" id="PF01370"/>
    </source>
</evidence>
<dbReference type="EMBL" id="BAABIL010000827">
    <property type="protein sequence ID" value="GAA4664720.1"/>
    <property type="molecule type" value="Genomic_DNA"/>
</dbReference>
<protein>
    <submittedName>
        <fullName evidence="3">NAD(P)-dependent oxidoreductase</fullName>
    </submittedName>
</protein>
<dbReference type="Proteomes" id="UP001501195">
    <property type="component" value="Unassembled WGS sequence"/>
</dbReference>
<evidence type="ECO:0000256" key="1">
    <source>
        <dbReference type="SAM" id="MobiDB-lite"/>
    </source>
</evidence>
<sequence length="272" mass="28731">MQRLLITGANGTIGRFLVERMAREDRLLRLLDLGFDEGVEPGPRTELVPGSADELEVVAAACAGVDAVVHMGGIAGEAPWDDVLRVNVHGTWCVLEAAHRAGVPRVVLASSNHAAGMHGRHEAPAGGLPADVVARPDTYYGWSKAALEQLGRLYADRCGLDVVALRIGHCSAEPAGVRALSNWLSPDDAARLVEAAVATGARGYRQVWGISRNTRRWLSLAEGEEIGFSPVDDAEVFAERVLAEAGGPGDPGDPELELVGGDFHDEPLGGRG</sequence>
<accession>A0ABP8VK99</accession>
<dbReference type="Pfam" id="PF01370">
    <property type="entry name" value="Epimerase"/>
    <property type="match status" value="1"/>
</dbReference>